<proteinExistence type="predicted"/>
<dbReference type="EMBL" id="BSYO01000008">
    <property type="protein sequence ID" value="GMH08332.1"/>
    <property type="molecule type" value="Genomic_DNA"/>
</dbReference>
<comment type="caution">
    <text evidence="1">The sequence shown here is derived from an EMBL/GenBank/DDBJ whole genome shotgun (WGS) entry which is preliminary data.</text>
</comment>
<keyword evidence="2" id="KW-1185">Reference proteome</keyword>
<dbReference type="Proteomes" id="UP001279734">
    <property type="component" value="Unassembled WGS sequence"/>
</dbReference>
<evidence type="ECO:0000313" key="1">
    <source>
        <dbReference type="EMBL" id="GMH08332.1"/>
    </source>
</evidence>
<reference evidence="1" key="1">
    <citation type="submission" date="2023-05" db="EMBL/GenBank/DDBJ databases">
        <title>Nepenthes gracilis genome sequencing.</title>
        <authorList>
            <person name="Fukushima K."/>
        </authorList>
    </citation>
    <scope>NUCLEOTIDE SEQUENCE</scope>
    <source>
        <strain evidence="1">SING2019-196</strain>
    </source>
</reference>
<gene>
    <name evidence="1" type="ORF">Nepgr_010172</name>
</gene>
<sequence length="67" mass="7596">MFWEKSGELQSGLRAKDHLRPLECRIASVRLEGHKSSHPETNSGVHLEKSRELVVSGLLRDGKLEIF</sequence>
<protein>
    <submittedName>
        <fullName evidence="1">Uncharacterized protein</fullName>
    </submittedName>
</protein>
<accession>A0AAD3SC18</accession>
<evidence type="ECO:0000313" key="2">
    <source>
        <dbReference type="Proteomes" id="UP001279734"/>
    </source>
</evidence>
<dbReference type="AlphaFoldDB" id="A0AAD3SC18"/>
<organism evidence="1 2">
    <name type="scientific">Nepenthes gracilis</name>
    <name type="common">Slender pitcher plant</name>
    <dbReference type="NCBI Taxonomy" id="150966"/>
    <lineage>
        <taxon>Eukaryota</taxon>
        <taxon>Viridiplantae</taxon>
        <taxon>Streptophyta</taxon>
        <taxon>Embryophyta</taxon>
        <taxon>Tracheophyta</taxon>
        <taxon>Spermatophyta</taxon>
        <taxon>Magnoliopsida</taxon>
        <taxon>eudicotyledons</taxon>
        <taxon>Gunneridae</taxon>
        <taxon>Pentapetalae</taxon>
        <taxon>Caryophyllales</taxon>
        <taxon>Nepenthaceae</taxon>
        <taxon>Nepenthes</taxon>
    </lineage>
</organism>
<name>A0AAD3SC18_NEPGR</name>